<dbReference type="CDD" id="cd15904">
    <property type="entry name" value="TSPO_MBR"/>
    <property type="match status" value="1"/>
</dbReference>
<evidence type="ECO:0000313" key="8">
    <source>
        <dbReference type="Proteomes" id="UP000269154"/>
    </source>
</evidence>
<dbReference type="InterPro" id="IPR038330">
    <property type="entry name" value="TspO/MBR-related_sf"/>
</dbReference>
<keyword evidence="5 6" id="KW-0472">Membrane</keyword>
<dbReference type="RefSeq" id="WP_124144059.1">
    <property type="nucleotide sequence ID" value="NZ_CAWOKI010000383.1"/>
</dbReference>
<dbReference type="PANTHER" id="PTHR10057">
    <property type="entry name" value="PERIPHERAL-TYPE BENZODIAZEPINE RECEPTOR"/>
    <property type="match status" value="1"/>
</dbReference>
<dbReference type="Gene3D" id="1.20.1260.100">
    <property type="entry name" value="TspO/MBR protein"/>
    <property type="match status" value="1"/>
</dbReference>
<accession>A0A3N6NV64</accession>
<protein>
    <submittedName>
        <fullName evidence="7">TspO protein</fullName>
    </submittedName>
</protein>
<evidence type="ECO:0000256" key="6">
    <source>
        <dbReference type="SAM" id="Phobius"/>
    </source>
</evidence>
<feature type="transmembrane region" description="Helical" evidence="6">
    <location>
        <begin position="103"/>
        <end position="123"/>
    </location>
</feature>
<comment type="similarity">
    <text evidence="2">Belongs to the TspO/BZRP family.</text>
</comment>
<dbReference type="Pfam" id="PF03073">
    <property type="entry name" value="TspO_MBR"/>
    <property type="match status" value="1"/>
</dbReference>
<organism evidence="7 8">
    <name type="scientific">Okeania hirsuta</name>
    <dbReference type="NCBI Taxonomy" id="1458930"/>
    <lineage>
        <taxon>Bacteria</taxon>
        <taxon>Bacillati</taxon>
        <taxon>Cyanobacteriota</taxon>
        <taxon>Cyanophyceae</taxon>
        <taxon>Oscillatoriophycideae</taxon>
        <taxon>Oscillatoriales</taxon>
        <taxon>Microcoleaceae</taxon>
        <taxon>Okeania</taxon>
    </lineage>
</organism>
<feature type="transmembrane region" description="Helical" evidence="6">
    <location>
        <begin position="6"/>
        <end position="24"/>
    </location>
</feature>
<dbReference type="GO" id="GO:0016020">
    <property type="term" value="C:membrane"/>
    <property type="evidence" value="ECO:0007669"/>
    <property type="project" value="UniProtKB-SubCell"/>
</dbReference>
<dbReference type="EMBL" id="RCBY01000008">
    <property type="protein sequence ID" value="RQH55338.1"/>
    <property type="molecule type" value="Genomic_DNA"/>
</dbReference>
<evidence type="ECO:0000256" key="5">
    <source>
        <dbReference type="ARBA" id="ARBA00023136"/>
    </source>
</evidence>
<evidence type="ECO:0000313" key="7">
    <source>
        <dbReference type="EMBL" id="RQH55338.1"/>
    </source>
</evidence>
<keyword evidence="3 6" id="KW-0812">Transmembrane</keyword>
<dbReference type="PANTHER" id="PTHR10057:SF0">
    <property type="entry name" value="TRANSLOCATOR PROTEIN"/>
    <property type="match status" value="1"/>
</dbReference>
<dbReference type="AlphaFoldDB" id="A0A3N6NV64"/>
<dbReference type="PIRSF" id="PIRSF005859">
    <property type="entry name" value="PBR"/>
    <property type="match status" value="1"/>
</dbReference>
<proteinExistence type="inferred from homology"/>
<evidence type="ECO:0000256" key="2">
    <source>
        <dbReference type="ARBA" id="ARBA00007524"/>
    </source>
</evidence>
<reference evidence="7 8" key="1">
    <citation type="journal article" date="2018" name="ACS Chem. Biol.">
        <title>Ketoreductase domain dysfunction expands chemodiversity: malyngamide biosynthesis in the cyanobacterium Okeania hirsuta.</title>
        <authorList>
            <person name="Moss N.A."/>
            <person name="Leao T."/>
            <person name="Rankin M."/>
            <person name="McCullough T.M."/>
            <person name="Qu P."/>
            <person name="Korobeynikov A."/>
            <person name="Smith J.L."/>
            <person name="Gerwick L."/>
            <person name="Gerwick W.H."/>
        </authorList>
    </citation>
    <scope>NUCLEOTIDE SEQUENCE [LARGE SCALE GENOMIC DNA]</scope>
    <source>
        <strain evidence="7 8">PAB10Feb10-1</strain>
    </source>
</reference>
<feature type="transmembrane region" description="Helical" evidence="6">
    <location>
        <begin position="129"/>
        <end position="148"/>
    </location>
</feature>
<keyword evidence="4 6" id="KW-1133">Transmembrane helix</keyword>
<sequence>MIKSWMIIGAVTFLIAFSSSIFTPSRGIQWFRHLQRPNWLTFERAIPSIWTIIFICGAWSAYIIWEQEPGTKKTWLLMALYLLLEIVTIAYTPVMFWMQNLKVGTIIGGTGFVLNLILILTVWQINSWAGILLLPYIFWSPIGTYTTWEMNRINSENQ</sequence>
<dbReference type="OrthoDB" id="529996at2"/>
<evidence type="ECO:0000256" key="1">
    <source>
        <dbReference type="ARBA" id="ARBA00004141"/>
    </source>
</evidence>
<gene>
    <name evidence="7" type="ORF">D5R40_02590</name>
</gene>
<dbReference type="GO" id="GO:0033013">
    <property type="term" value="P:tetrapyrrole metabolic process"/>
    <property type="evidence" value="ECO:0007669"/>
    <property type="project" value="UniProtKB-ARBA"/>
</dbReference>
<feature type="transmembrane region" description="Helical" evidence="6">
    <location>
        <begin position="77"/>
        <end position="96"/>
    </location>
</feature>
<comment type="caution">
    <text evidence="7">The sequence shown here is derived from an EMBL/GenBank/DDBJ whole genome shotgun (WGS) entry which is preliminary data.</text>
</comment>
<evidence type="ECO:0000256" key="4">
    <source>
        <dbReference type="ARBA" id="ARBA00022989"/>
    </source>
</evidence>
<dbReference type="Proteomes" id="UP000269154">
    <property type="component" value="Unassembled WGS sequence"/>
</dbReference>
<comment type="subcellular location">
    <subcellularLocation>
        <location evidence="1">Membrane</location>
        <topology evidence="1">Multi-pass membrane protein</topology>
    </subcellularLocation>
</comment>
<dbReference type="InterPro" id="IPR004307">
    <property type="entry name" value="TspO_MBR"/>
</dbReference>
<keyword evidence="8" id="KW-1185">Reference proteome</keyword>
<evidence type="ECO:0000256" key="3">
    <source>
        <dbReference type="ARBA" id="ARBA00022692"/>
    </source>
</evidence>
<feature type="transmembrane region" description="Helical" evidence="6">
    <location>
        <begin position="45"/>
        <end position="65"/>
    </location>
</feature>
<name>A0A3N6NV64_9CYAN</name>